<dbReference type="Proteomes" id="UP000010301">
    <property type="component" value="Unassembled WGS sequence"/>
</dbReference>
<dbReference type="HOGENOM" id="CLU_2566140_0_0_11"/>
<dbReference type="EMBL" id="ACFG01000004">
    <property type="protein sequence ID" value="EEH64392.1"/>
    <property type="molecule type" value="Genomic_DNA"/>
</dbReference>
<reference evidence="1 2" key="1">
    <citation type="submission" date="2009-01" db="EMBL/GenBank/DDBJ databases">
        <authorList>
            <person name="Qin X."/>
            <person name="Bachman B."/>
            <person name="Battles P."/>
            <person name="Bell A."/>
            <person name="Bess C."/>
            <person name="Bickham C."/>
            <person name="Chaboub L."/>
            <person name="Chen D."/>
            <person name="Coyle M."/>
            <person name="Deiros D.R."/>
            <person name="Dinh H."/>
            <person name="Forbes L."/>
            <person name="Fowler G."/>
            <person name="Francisco L."/>
            <person name="Fu Q."/>
            <person name="Gubbala S."/>
            <person name="Hale W."/>
            <person name="Han Y."/>
            <person name="Hemphill L."/>
            <person name="Highlander S.K."/>
            <person name="Hirani K."/>
            <person name="Hogues M."/>
            <person name="Jackson L."/>
            <person name="Jakkamsetti A."/>
            <person name="Javaid M."/>
            <person name="Jiang H."/>
            <person name="Korchina V."/>
            <person name="Kovar C."/>
            <person name="Lara F."/>
            <person name="Lee S."/>
            <person name="Mata R."/>
            <person name="Mathew T."/>
            <person name="Moen C."/>
            <person name="Morales K."/>
            <person name="Munidasa M."/>
            <person name="Nazareth L."/>
            <person name="Ngo R."/>
            <person name="Nguyen L."/>
            <person name="Okwuonu G."/>
            <person name="Ongeri F."/>
            <person name="Patil S."/>
            <person name="Petrosino J."/>
            <person name="Pham C."/>
            <person name="Pham P."/>
            <person name="Pu L.-L."/>
            <person name="Puazo M."/>
            <person name="Raj R."/>
            <person name="Reid J."/>
            <person name="Rouhana J."/>
            <person name="Saada N."/>
            <person name="Shang Y."/>
            <person name="Simmons D."/>
            <person name="Thornton R."/>
            <person name="Warren J."/>
            <person name="Weissenberger G."/>
            <person name="Zhang J."/>
            <person name="Zhang L."/>
            <person name="Zhou C."/>
            <person name="Zhu D."/>
            <person name="Muzny D."/>
            <person name="Worley K."/>
            <person name="Gibbs R."/>
        </authorList>
    </citation>
    <scope>NUCLEOTIDE SEQUENCE [LARGE SCALE GENOMIC DNA]</scope>
    <source>
        <strain evidence="1 2">DSM 15436</strain>
    </source>
</reference>
<dbReference type="STRING" id="525245.HMPREF0044_0129"/>
<dbReference type="RefSeq" id="WP_006547126.1">
    <property type="nucleotide sequence ID" value="NZ_DS999545.1"/>
</dbReference>
<proteinExistence type="predicted"/>
<protein>
    <submittedName>
        <fullName evidence="1">Uncharacterized protein</fullName>
    </submittedName>
</protein>
<sequence length="81" mass="9426">MNEEVLNKLTLGEVEEIENHTGLSMTEIGEQFETGKGRFSTITYIVYLLKRRENPDFTLEDARAIQLNQLDETFRFINANE</sequence>
<comment type="caution">
    <text evidence="1">The sequence shown here is derived from an EMBL/GenBank/DDBJ whole genome shotgun (WGS) entry which is preliminary data.</text>
</comment>
<evidence type="ECO:0000313" key="2">
    <source>
        <dbReference type="Proteomes" id="UP000010301"/>
    </source>
</evidence>
<dbReference type="AlphaFoldDB" id="C0VY89"/>
<name>C0VY89_9ACTO</name>
<evidence type="ECO:0000313" key="1">
    <source>
        <dbReference type="EMBL" id="EEH64392.1"/>
    </source>
</evidence>
<accession>C0VY89</accession>
<gene>
    <name evidence="1" type="ORF">HMPREF0044_0129</name>
</gene>
<organism evidence="1 2">
    <name type="scientific">Gleimia coleocanis DSM 15436</name>
    <dbReference type="NCBI Taxonomy" id="525245"/>
    <lineage>
        <taxon>Bacteria</taxon>
        <taxon>Bacillati</taxon>
        <taxon>Actinomycetota</taxon>
        <taxon>Actinomycetes</taxon>
        <taxon>Actinomycetales</taxon>
        <taxon>Actinomycetaceae</taxon>
        <taxon>Gleimia</taxon>
    </lineage>
</organism>
<keyword evidence="2" id="KW-1185">Reference proteome</keyword>